<evidence type="ECO:0000256" key="8">
    <source>
        <dbReference type="ARBA" id="ARBA00022840"/>
    </source>
</evidence>
<evidence type="ECO:0000256" key="7">
    <source>
        <dbReference type="ARBA" id="ARBA00022777"/>
    </source>
</evidence>
<name>A0AAV2JD51_KNICA</name>
<accession>A0AAV2JD51</accession>
<dbReference type="SUPFAM" id="SSF56112">
    <property type="entry name" value="Protein kinase-like (PK-like)"/>
    <property type="match status" value="1"/>
</dbReference>
<reference evidence="12 13" key="1">
    <citation type="submission" date="2024-04" db="EMBL/GenBank/DDBJ databases">
        <authorList>
            <person name="Waldvogel A.-M."/>
            <person name="Schoenle A."/>
        </authorList>
    </citation>
    <scope>NUCLEOTIDE SEQUENCE [LARGE SCALE GENOMIC DNA]</scope>
</reference>
<evidence type="ECO:0000256" key="5">
    <source>
        <dbReference type="ARBA" id="ARBA00022679"/>
    </source>
</evidence>
<evidence type="ECO:0000313" key="12">
    <source>
        <dbReference type="EMBL" id="CAL1574058.1"/>
    </source>
</evidence>
<comment type="subcellular location">
    <subcellularLocation>
        <location evidence="1">Host cell</location>
    </subcellularLocation>
</comment>
<evidence type="ECO:0000259" key="11">
    <source>
        <dbReference type="PROSITE" id="PS50011"/>
    </source>
</evidence>
<dbReference type="InterPro" id="IPR011009">
    <property type="entry name" value="Kinase-like_dom_sf"/>
</dbReference>
<evidence type="ECO:0000313" key="13">
    <source>
        <dbReference type="Proteomes" id="UP001497482"/>
    </source>
</evidence>
<dbReference type="Gene3D" id="1.10.510.10">
    <property type="entry name" value="Transferase(Phosphotransferase) domain 1"/>
    <property type="match status" value="1"/>
</dbReference>
<dbReference type="GO" id="GO:0004674">
    <property type="term" value="F:protein serine/threonine kinase activity"/>
    <property type="evidence" value="ECO:0007669"/>
    <property type="project" value="UniProtKB-KW"/>
</dbReference>
<dbReference type="GO" id="GO:0043657">
    <property type="term" value="C:host cell"/>
    <property type="evidence" value="ECO:0007669"/>
    <property type="project" value="UniProtKB-SubCell"/>
</dbReference>
<evidence type="ECO:0000256" key="4">
    <source>
        <dbReference type="ARBA" id="ARBA00022527"/>
    </source>
</evidence>
<dbReference type="Proteomes" id="UP001497482">
    <property type="component" value="Chromosome 11"/>
</dbReference>
<dbReference type="EC" id="2.7.11.1" evidence="3"/>
<dbReference type="InterPro" id="IPR051138">
    <property type="entry name" value="PIM_Ser/Thr_kinase"/>
</dbReference>
<keyword evidence="7" id="KW-0418">Kinase</keyword>
<organism evidence="12 13">
    <name type="scientific">Knipowitschia caucasica</name>
    <name type="common">Caucasian dwarf goby</name>
    <name type="synonym">Pomatoschistus caucasicus</name>
    <dbReference type="NCBI Taxonomy" id="637954"/>
    <lineage>
        <taxon>Eukaryota</taxon>
        <taxon>Metazoa</taxon>
        <taxon>Chordata</taxon>
        <taxon>Craniata</taxon>
        <taxon>Vertebrata</taxon>
        <taxon>Euteleostomi</taxon>
        <taxon>Actinopterygii</taxon>
        <taxon>Neopterygii</taxon>
        <taxon>Teleostei</taxon>
        <taxon>Neoteleostei</taxon>
        <taxon>Acanthomorphata</taxon>
        <taxon>Gobiaria</taxon>
        <taxon>Gobiiformes</taxon>
        <taxon>Gobioidei</taxon>
        <taxon>Gobiidae</taxon>
        <taxon>Gobiinae</taxon>
        <taxon>Knipowitschia</taxon>
    </lineage>
</organism>
<keyword evidence="5" id="KW-0808">Transferase</keyword>
<dbReference type="EMBL" id="OZ035833">
    <property type="protein sequence ID" value="CAL1574058.1"/>
    <property type="molecule type" value="Genomic_DNA"/>
</dbReference>
<dbReference type="AlphaFoldDB" id="A0AAV2JD51"/>
<dbReference type="PANTHER" id="PTHR22984">
    <property type="entry name" value="SERINE/THREONINE-PROTEIN KINASE PIM"/>
    <property type="match status" value="1"/>
</dbReference>
<evidence type="ECO:0000256" key="2">
    <source>
        <dbReference type="ARBA" id="ARBA00005505"/>
    </source>
</evidence>
<dbReference type="PROSITE" id="PS50011">
    <property type="entry name" value="PROTEIN_KINASE_DOM"/>
    <property type="match status" value="1"/>
</dbReference>
<dbReference type="GO" id="GO:0005524">
    <property type="term" value="F:ATP binding"/>
    <property type="evidence" value="ECO:0007669"/>
    <property type="project" value="UniProtKB-KW"/>
</dbReference>
<gene>
    <name evidence="12" type="ORF">KC01_LOCUS5833</name>
</gene>
<proteinExistence type="inferred from homology"/>
<protein>
    <recommendedName>
        <fullName evidence="3">non-specific serine/threonine protein kinase</fullName>
        <ecNumber evidence="3">2.7.11.1</ecNumber>
    </recommendedName>
</protein>
<evidence type="ECO:0000256" key="3">
    <source>
        <dbReference type="ARBA" id="ARBA00012513"/>
    </source>
</evidence>
<evidence type="ECO:0000256" key="9">
    <source>
        <dbReference type="ARBA" id="ARBA00047899"/>
    </source>
</evidence>
<keyword evidence="13" id="KW-1185">Reference proteome</keyword>
<dbReference type="SMART" id="SM00220">
    <property type="entry name" value="S_TKc"/>
    <property type="match status" value="1"/>
</dbReference>
<feature type="domain" description="Protein kinase" evidence="11">
    <location>
        <begin position="1"/>
        <end position="155"/>
    </location>
</feature>
<keyword evidence="8" id="KW-0067">ATP-binding</keyword>
<comment type="catalytic activity">
    <reaction evidence="9">
        <text>L-threonyl-[protein] + ATP = O-phospho-L-threonyl-[protein] + ADP + H(+)</text>
        <dbReference type="Rhea" id="RHEA:46608"/>
        <dbReference type="Rhea" id="RHEA-COMP:11060"/>
        <dbReference type="Rhea" id="RHEA-COMP:11605"/>
        <dbReference type="ChEBI" id="CHEBI:15378"/>
        <dbReference type="ChEBI" id="CHEBI:30013"/>
        <dbReference type="ChEBI" id="CHEBI:30616"/>
        <dbReference type="ChEBI" id="CHEBI:61977"/>
        <dbReference type="ChEBI" id="CHEBI:456216"/>
        <dbReference type="EC" id="2.7.11.1"/>
    </reaction>
</comment>
<sequence>MERPSPCMDLLEYSVLHDPLPENTVRDIIKKLVQALIQFDKKWGFHRDIKTTNILIQETQEGPRYIGTVNYCPPEMFLSHECRAGPTSVWQVRAIVYELLNGDGNDFDVFEWLNGDLSLKTSEASEEAIDFIHTCLSVEPANRIRLEEIEGHPWFNTSIMAPSSSS</sequence>
<dbReference type="InterPro" id="IPR000719">
    <property type="entry name" value="Prot_kinase_dom"/>
</dbReference>
<comment type="similarity">
    <text evidence="2">Belongs to the protein kinase superfamily. CAMK Ser/Thr protein kinase family. PIM subfamily.</text>
</comment>
<keyword evidence="6" id="KW-0547">Nucleotide-binding</keyword>
<dbReference type="PANTHER" id="PTHR22984:SF25">
    <property type="entry name" value="PROTEIN KINASE DOMAIN-CONTAINING PROTEIN"/>
    <property type="match status" value="1"/>
</dbReference>
<comment type="catalytic activity">
    <reaction evidence="10">
        <text>L-seryl-[protein] + ATP = O-phospho-L-seryl-[protein] + ADP + H(+)</text>
        <dbReference type="Rhea" id="RHEA:17989"/>
        <dbReference type="Rhea" id="RHEA-COMP:9863"/>
        <dbReference type="Rhea" id="RHEA-COMP:11604"/>
        <dbReference type="ChEBI" id="CHEBI:15378"/>
        <dbReference type="ChEBI" id="CHEBI:29999"/>
        <dbReference type="ChEBI" id="CHEBI:30616"/>
        <dbReference type="ChEBI" id="CHEBI:83421"/>
        <dbReference type="ChEBI" id="CHEBI:456216"/>
        <dbReference type="EC" id="2.7.11.1"/>
    </reaction>
</comment>
<keyword evidence="4" id="KW-0723">Serine/threonine-protein kinase</keyword>
<dbReference type="GO" id="GO:0005737">
    <property type="term" value="C:cytoplasm"/>
    <property type="evidence" value="ECO:0007669"/>
    <property type="project" value="TreeGrafter"/>
</dbReference>
<evidence type="ECO:0000256" key="6">
    <source>
        <dbReference type="ARBA" id="ARBA00022741"/>
    </source>
</evidence>
<evidence type="ECO:0000256" key="1">
    <source>
        <dbReference type="ARBA" id="ARBA00004340"/>
    </source>
</evidence>
<evidence type="ECO:0000256" key="10">
    <source>
        <dbReference type="ARBA" id="ARBA00048679"/>
    </source>
</evidence>